<dbReference type="GeneID" id="25912214"/>
<dbReference type="InterPro" id="IPR011993">
    <property type="entry name" value="PH-like_dom_sf"/>
</dbReference>
<dbReference type="AlphaFoldDB" id="A0A0L0FG84"/>
<dbReference type="RefSeq" id="XP_014149672.1">
    <property type="nucleotide sequence ID" value="XM_014294197.1"/>
</dbReference>
<dbReference type="Proteomes" id="UP000054560">
    <property type="component" value="Unassembled WGS sequence"/>
</dbReference>
<evidence type="ECO:0000313" key="2">
    <source>
        <dbReference type="Proteomes" id="UP000054560"/>
    </source>
</evidence>
<proteinExistence type="predicted"/>
<accession>A0A0L0FG84</accession>
<gene>
    <name evidence="1" type="ORF">SARC_11710</name>
</gene>
<organism evidence="1 2">
    <name type="scientific">Sphaeroforma arctica JP610</name>
    <dbReference type="NCBI Taxonomy" id="667725"/>
    <lineage>
        <taxon>Eukaryota</taxon>
        <taxon>Ichthyosporea</taxon>
        <taxon>Ichthyophonida</taxon>
        <taxon>Sphaeroforma</taxon>
    </lineage>
</organism>
<name>A0A0L0FG84_9EUKA</name>
<dbReference type="SUPFAM" id="SSF50729">
    <property type="entry name" value="PH domain-like"/>
    <property type="match status" value="1"/>
</dbReference>
<keyword evidence="2" id="KW-1185">Reference proteome</keyword>
<sequence length="171" mass="18513">MIATNCQEQRETEIVQKGITATNVLYLGCKVLHSDASQGTLHEIYDESIGKLGIFSSSKPQGTSVTLRVDGASVSVHECEKGVSSTGDLMQTHAINNVRNTVSAKVKNLFGGVINDNGRLVLHAYLTRCRTQVQDLDMICVMAFKQSAKLERLRRSAVTDTVSMPGVSTIA</sequence>
<dbReference type="Gene3D" id="2.30.29.30">
    <property type="entry name" value="Pleckstrin-homology domain (PH domain)/Phosphotyrosine-binding domain (PTB)"/>
    <property type="match status" value="1"/>
</dbReference>
<dbReference type="EMBL" id="KQ243431">
    <property type="protein sequence ID" value="KNC75770.1"/>
    <property type="molecule type" value="Genomic_DNA"/>
</dbReference>
<protein>
    <submittedName>
        <fullName evidence="1">Uncharacterized protein</fullName>
    </submittedName>
</protein>
<reference evidence="1 2" key="1">
    <citation type="submission" date="2011-02" db="EMBL/GenBank/DDBJ databases">
        <title>The Genome Sequence of Sphaeroforma arctica JP610.</title>
        <authorList>
            <consortium name="The Broad Institute Genome Sequencing Platform"/>
            <person name="Russ C."/>
            <person name="Cuomo C."/>
            <person name="Young S.K."/>
            <person name="Zeng Q."/>
            <person name="Gargeya S."/>
            <person name="Alvarado L."/>
            <person name="Berlin A."/>
            <person name="Chapman S.B."/>
            <person name="Chen Z."/>
            <person name="Freedman E."/>
            <person name="Gellesch M."/>
            <person name="Goldberg J."/>
            <person name="Griggs A."/>
            <person name="Gujja S."/>
            <person name="Heilman E."/>
            <person name="Heiman D."/>
            <person name="Howarth C."/>
            <person name="Mehta T."/>
            <person name="Neiman D."/>
            <person name="Pearson M."/>
            <person name="Roberts A."/>
            <person name="Saif S."/>
            <person name="Shea T."/>
            <person name="Shenoy N."/>
            <person name="Sisk P."/>
            <person name="Stolte C."/>
            <person name="Sykes S."/>
            <person name="White J."/>
            <person name="Yandava C."/>
            <person name="Burger G."/>
            <person name="Gray M.W."/>
            <person name="Holland P.W.H."/>
            <person name="King N."/>
            <person name="Lang F.B.F."/>
            <person name="Roger A.J."/>
            <person name="Ruiz-Trillo I."/>
            <person name="Haas B."/>
            <person name="Nusbaum C."/>
            <person name="Birren B."/>
        </authorList>
    </citation>
    <scope>NUCLEOTIDE SEQUENCE [LARGE SCALE GENOMIC DNA]</scope>
    <source>
        <strain evidence="1 2">JP610</strain>
    </source>
</reference>
<evidence type="ECO:0000313" key="1">
    <source>
        <dbReference type="EMBL" id="KNC75770.1"/>
    </source>
</evidence>